<dbReference type="Proteomes" id="UP000192796">
    <property type="component" value="Unassembled WGS sequence"/>
</dbReference>
<dbReference type="EMBL" id="LVYD01000048">
    <property type="protein sequence ID" value="OQP62901.1"/>
    <property type="molecule type" value="Genomic_DNA"/>
</dbReference>
<keyword evidence="2" id="KW-1185">Reference proteome</keyword>
<protein>
    <submittedName>
        <fullName evidence="1">Uncharacterized protein</fullName>
    </submittedName>
</protein>
<name>A0A1V9FX08_9BACT</name>
<evidence type="ECO:0000313" key="1">
    <source>
        <dbReference type="EMBL" id="OQP62901.1"/>
    </source>
</evidence>
<gene>
    <name evidence="1" type="ORF">A3860_26700</name>
</gene>
<comment type="caution">
    <text evidence="1">The sequence shown here is derived from an EMBL/GenBank/DDBJ whole genome shotgun (WGS) entry which is preliminary data.</text>
</comment>
<evidence type="ECO:0000313" key="2">
    <source>
        <dbReference type="Proteomes" id="UP000192796"/>
    </source>
</evidence>
<dbReference type="AlphaFoldDB" id="A0A1V9FX08"/>
<sequence>MDCTTFEFALLAASQKELEIIALKEPEAFCILLHRKILLSNNSGWTFDSNQMPSYSKENINIAV</sequence>
<reference evidence="1 2" key="1">
    <citation type="submission" date="2016-03" db="EMBL/GenBank/DDBJ databases">
        <title>Niastella vici sp. nov., isolated from farmland soil.</title>
        <authorList>
            <person name="Chen L."/>
            <person name="Wang D."/>
            <person name="Yang S."/>
            <person name="Wang G."/>
        </authorList>
    </citation>
    <scope>NUCLEOTIDE SEQUENCE [LARGE SCALE GENOMIC DNA]</scope>
    <source>
        <strain evidence="1 2">DJ57</strain>
    </source>
</reference>
<accession>A0A1V9FX08</accession>
<proteinExistence type="predicted"/>
<organism evidence="1 2">
    <name type="scientific">Niastella vici</name>
    <dbReference type="NCBI Taxonomy" id="1703345"/>
    <lineage>
        <taxon>Bacteria</taxon>
        <taxon>Pseudomonadati</taxon>
        <taxon>Bacteroidota</taxon>
        <taxon>Chitinophagia</taxon>
        <taxon>Chitinophagales</taxon>
        <taxon>Chitinophagaceae</taxon>
        <taxon>Niastella</taxon>
    </lineage>
</organism>